<accession>A0ABQ2DBQ3</accession>
<reference evidence="2" key="1">
    <citation type="journal article" date="2019" name="Int. J. Syst. Evol. Microbiol.">
        <title>The Global Catalogue of Microorganisms (GCM) 10K type strain sequencing project: providing services to taxonomists for standard genome sequencing and annotation.</title>
        <authorList>
            <consortium name="The Broad Institute Genomics Platform"/>
            <consortium name="The Broad Institute Genome Sequencing Center for Infectious Disease"/>
            <person name="Wu L."/>
            <person name="Ma J."/>
        </authorList>
    </citation>
    <scope>NUCLEOTIDE SEQUENCE [LARGE SCALE GENOMIC DNA]</scope>
    <source>
        <strain evidence="2">JCM 14370</strain>
    </source>
</reference>
<dbReference type="Proteomes" id="UP000632222">
    <property type="component" value="Unassembled WGS sequence"/>
</dbReference>
<dbReference type="EMBL" id="BMOD01000025">
    <property type="protein sequence ID" value="GGJ52828.1"/>
    <property type="molecule type" value="Genomic_DNA"/>
</dbReference>
<evidence type="ECO:0000313" key="2">
    <source>
        <dbReference type="Proteomes" id="UP000632222"/>
    </source>
</evidence>
<comment type="caution">
    <text evidence="1">The sequence shown here is derived from an EMBL/GenBank/DDBJ whole genome shotgun (WGS) entry which is preliminary data.</text>
</comment>
<name>A0ABQ2DBQ3_9DEIO</name>
<proteinExistence type="predicted"/>
<evidence type="ECO:0000313" key="1">
    <source>
        <dbReference type="EMBL" id="GGJ52828.1"/>
    </source>
</evidence>
<dbReference type="RefSeq" id="WP_189006931.1">
    <property type="nucleotide sequence ID" value="NZ_BMOD01000025.1"/>
</dbReference>
<gene>
    <name evidence="1" type="ORF">GCM10008938_43520</name>
</gene>
<protein>
    <submittedName>
        <fullName evidence="1">Uncharacterized protein</fullName>
    </submittedName>
</protein>
<sequence length="118" mass="13643">MRNLPVYPQGFLICILRPEHLDAALEELHAVGLDDTHVHFQDQVLTHDMERFQLLQHLNSFSDVSVILQEHLKAWEEGGLTLAVRTPSRSEQLQARDILLIHHGQQMMCFGRVVHEVF</sequence>
<keyword evidence="2" id="KW-1185">Reference proteome</keyword>
<organism evidence="1 2">
    <name type="scientific">Deinococcus roseus</name>
    <dbReference type="NCBI Taxonomy" id="392414"/>
    <lineage>
        <taxon>Bacteria</taxon>
        <taxon>Thermotogati</taxon>
        <taxon>Deinococcota</taxon>
        <taxon>Deinococci</taxon>
        <taxon>Deinococcales</taxon>
        <taxon>Deinococcaceae</taxon>
        <taxon>Deinococcus</taxon>
    </lineage>
</organism>